<comment type="caution">
    <text evidence="1">The sequence shown here is derived from an EMBL/GenBank/DDBJ whole genome shotgun (WGS) entry which is preliminary data.</text>
</comment>
<reference evidence="1 2" key="1">
    <citation type="submission" date="2024-02" db="EMBL/GenBank/DDBJ databases">
        <title>Haloferula sargassicola NBRC 104335.</title>
        <authorList>
            <person name="Ichikawa N."/>
            <person name="Katano-Makiyama Y."/>
            <person name="Hidaka K."/>
        </authorList>
    </citation>
    <scope>NUCLEOTIDE SEQUENCE [LARGE SCALE GENOMIC DNA]</scope>
    <source>
        <strain evidence="1 2">NBRC 104335</strain>
    </source>
</reference>
<proteinExistence type="predicted"/>
<dbReference type="EMBL" id="BAABRI010000022">
    <property type="protein sequence ID" value="GAA5484241.1"/>
    <property type="molecule type" value="Genomic_DNA"/>
</dbReference>
<evidence type="ECO:0008006" key="3">
    <source>
        <dbReference type="Google" id="ProtNLM"/>
    </source>
</evidence>
<gene>
    <name evidence="1" type="ORF">Hsar01_03482</name>
</gene>
<dbReference type="Proteomes" id="UP001476282">
    <property type="component" value="Unassembled WGS sequence"/>
</dbReference>
<organism evidence="1 2">
    <name type="scientific">Haloferula sargassicola</name>
    <dbReference type="NCBI Taxonomy" id="490096"/>
    <lineage>
        <taxon>Bacteria</taxon>
        <taxon>Pseudomonadati</taxon>
        <taxon>Verrucomicrobiota</taxon>
        <taxon>Verrucomicrobiia</taxon>
        <taxon>Verrucomicrobiales</taxon>
        <taxon>Verrucomicrobiaceae</taxon>
        <taxon>Haloferula</taxon>
    </lineage>
</organism>
<dbReference type="RefSeq" id="WP_353568339.1">
    <property type="nucleotide sequence ID" value="NZ_BAABRI010000022.1"/>
</dbReference>
<accession>A0ABP9URS3</accession>
<keyword evidence="2" id="KW-1185">Reference proteome</keyword>
<protein>
    <recommendedName>
        <fullName evidence="3">Lipoprotein</fullName>
    </recommendedName>
</protein>
<sequence>MKRAFLSAGLGVVASVFPSCVQYYQLPKNYSGPTATIVNTGKAHDAFKSSVYQVAKIDGKVVLTSPMQTPYGGGPVVMMGDSAVTVPAGSPLEVELSGGDRFAADGPALLYSLGGNVSKHATAKFHFTPKANATYVVRGQLGKKESTVWMEDKATAKRFP</sequence>
<evidence type="ECO:0000313" key="1">
    <source>
        <dbReference type="EMBL" id="GAA5484241.1"/>
    </source>
</evidence>
<evidence type="ECO:0000313" key="2">
    <source>
        <dbReference type="Proteomes" id="UP001476282"/>
    </source>
</evidence>
<name>A0ABP9URS3_9BACT</name>